<accession>A0AAE0KBL6</accession>
<evidence type="ECO:0000256" key="1">
    <source>
        <dbReference type="SAM" id="MobiDB-lite"/>
    </source>
</evidence>
<name>A0AAE0KBL6_9PEZI</name>
<keyword evidence="4" id="KW-1185">Reference proteome</keyword>
<dbReference type="Proteomes" id="UP001287356">
    <property type="component" value="Unassembled WGS sequence"/>
</dbReference>
<feature type="signal peptide" evidence="2">
    <location>
        <begin position="1"/>
        <end position="29"/>
    </location>
</feature>
<evidence type="ECO:0000313" key="4">
    <source>
        <dbReference type="Proteomes" id="UP001287356"/>
    </source>
</evidence>
<dbReference type="EMBL" id="JAULSN010000004">
    <property type="protein sequence ID" value="KAK3373132.1"/>
    <property type="molecule type" value="Genomic_DNA"/>
</dbReference>
<comment type="caution">
    <text evidence="3">The sequence shown here is derived from an EMBL/GenBank/DDBJ whole genome shotgun (WGS) entry which is preliminary data.</text>
</comment>
<keyword evidence="2" id="KW-0732">Signal</keyword>
<dbReference type="AlphaFoldDB" id="A0AAE0KBL6"/>
<proteinExistence type="predicted"/>
<protein>
    <recommendedName>
        <fullName evidence="5">AA1-like domain-containing protein</fullName>
    </recommendedName>
</protein>
<feature type="region of interest" description="Disordered" evidence="1">
    <location>
        <begin position="208"/>
        <end position="228"/>
    </location>
</feature>
<reference evidence="3" key="1">
    <citation type="journal article" date="2023" name="Mol. Phylogenet. Evol.">
        <title>Genome-scale phylogeny and comparative genomics of the fungal order Sordariales.</title>
        <authorList>
            <person name="Hensen N."/>
            <person name="Bonometti L."/>
            <person name="Westerberg I."/>
            <person name="Brannstrom I.O."/>
            <person name="Guillou S."/>
            <person name="Cros-Aarteil S."/>
            <person name="Calhoun S."/>
            <person name="Haridas S."/>
            <person name="Kuo A."/>
            <person name="Mondo S."/>
            <person name="Pangilinan J."/>
            <person name="Riley R."/>
            <person name="LaButti K."/>
            <person name="Andreopoulos B."/>
            <person name="Lipzen A."/>
            <person name="Chen C."/>
            <person name="Yan M."/>
            <person name="Daum C."/>
            <person name="Ng V."/>
            <person name="Clum A."/>
            <person name="Steindorff A."/>
            <person name="Ohm R.A."/>
            <person name="Martin F."/>
            <person name="Silar P."/>
            <person name="Natvig D.O."/>
            <person name="Lalanne C."/>
            <person name="Gautier V."/>
            <person name="Ament-Velasquez S.L."/>
            <person name="Kruys A."/>
            <person name="Hutchinson M.I."/>
            <person name="Powell A.J."/>
            <person name="Barry K."/>
            <person name="Miller A.N."/>
            <person name="Grigoriev I.V."/>
            <person name="Debuchy R."/>
            <person name="Gladieux P."/>
            <person name="Hiltunen Thoren M."/>
            <person name="Johannesson H."/>
        </authorList>
    </citation>
    <scope>NUCLEOTIDE SEQUENCE</scope>
    <source>
        <strain evidence="3">CBS 958.72</strain>
    </source>
</reference>
<organism evidence="3 4">
    <name type="scientific">Lasiosphaeria ovina</name>
    <dbReference type="NCBI Taxonomy" id="92902"/>
    <lineage>
        <taxon>Eukaryota</taxon>
        <taxon>Fungi</taxon>
        <taxon>Dikarya</taxon>
        <taxon>Ascomycota</taxon>
        <taxon>Pezizomycotina</taxon>
        <taxon>Sordariomycetes</taxon>
        <taxon>Sordariomycetidae</taxon>
        <taxon>Sordariales</taxon>
        <taxon>Lasiosphaeriaceae</taxon>
        <taxon>Lasiosphaeria</taxon>
    </lineage>
</organism>
<evidence type="ECO:0000313" key="3">
    <source>
        <dbReference type="EMBL" id="KAK3373132.1"/>
    </source>
</evidence>
<reference evidence="3" key="2">
    <citation type="submission" date="2023-06" db="EMBL/GenBank/DDBJ databases">
        <authorList>
            <consortium name="Lawrence Berkeley National Laboratory"/>
            <person name="Haridas S."/>
            <person name="Hensen N."/>
            <person name="Bonometti L."/>
            <person name="Westerberg I."/>
            <person name="Brannstrom I.O."/>
            <person name="Guillou S."/>
            <person name="Cros-Aarteil S."/>
            <person name="Calhoun S."/>
            <person name="Kuo A."/>
            <person name="Mondo S."/>
            <person name="Pangilinan J."/>
            <person name="Riley R."/>
            <person name="Labutti K."/>
            <person name="Andreopoulos B."/>
            <person name="Lipzen A."/>
            <person name="Chen C."/>
            <person name="Yanf M."/>
            <person name="Daum C."/>
            <person name="Ng V."/>
            <person name="Clum A."/>
            <person name="Steindorff A."/>
            <person name="Ohm R."/>
            <person name="Martin F."/>
            <person name="Silar P."/>
            <person name="Natvig D."/>
            <person name="Lalanne C."/>
            <person name="Gautier V."/>
            <person name="Ament-Velasquez S.L."/>
            <person name="Kruys A."/>
            <person name="Hutchinson M.I."/>
            <person name="Powell A.J."/>
            <person name="Barry K."/>
            <person name="Miller A.N."/>
            <person name="Grigoriev I.V."/>
            <person name="Debuchy R."/>
            <person name="Gladieux P."/>
            <person name="Thoren M.H."/>
            <person name="Johannesson H."/>
        </authorList>
    </citation>
    <scope>NUCLEOTIDE SEQUENCE</scope>
    <source>
        <strain evidence="3">CBS 958.72</strain>
    </source>
</reference>
<evidence type="ECO:0000256" key="2">
    <source>
        <dbReference type="SAM" id="SignalP"/>
    </source>
</evidence>
<feature type="chain" id="PRO_5042240352" description="AA1-like domain-containing protein" evidence="2">
    <location>
        <begin position="30"/>
        <end position="718"/>
    </location>
</feature>
<sequence>MHSWITYSSATTLCAFLFTICAADPGIFSEPPALVHVKQHAIIRDGIANPCENPSFQRPVYELQDFEYRKQYLVYIAGAANFTLVDRANNYSMKYGSRHLTGDIDFITADDYDFHYCDSGPILSSPDKGHLILLYRYLQGFNVLQRTYIGTAEWNFTAHLDCPNDSKERSPYGVEGPVVNCTLSKDEQTPVTRTVAWISPTPTVTEIPIRPNNASVPSMEAPPQNSNEKRCIGRSFTYPRWHVERFASDTAGGSGINLNLRHAATNYSVSCSTNTGNNGDIVCAQADGEWNKYGVLTAPDIEIHFDRSTRELSVSEAWGFLPQPLLRHQRGSHPPGPPPPAGIKTPGCSAASASPLWTVSSATQRQRRDGDITPIWNIVTRSGVVDFALLNHANDITTHCHVEAEPFTNYTNLTGDLLTFDTTKWYSCDVVDPHLFPKYNISTAMQFDKLTDFLAFNQTWYCSDEGDDHPASFTAQANTTLPLTCIDVSPPVDPLEYRFHSSAENCTAISPQALSSSSSARTALAPDELSTTELAGDSCTIDSVFATAWDVTDWTVYTVWDTWSDAWARGGDHHVEADFRLHNFGFGKTLPVLNTADQPTPYVPGSDPAMWYPCNCFPYNPDPEPLGAVYCFYRLDLATGCFAVNQSWYCDDKDADHPVLFEASGSKHLELECGFRPRDTTSPWGGGRWNNRINCNYTIPGPFKPTSITWRTLAARIS</sequence>
<evidence type="ECO:0008006" key="5">
    <source>
        <dbReference type="Google" id="ProtNLM"/>
    </source>
</evidence>
<feature type="region of interest" description="Disordered" evidence="1">
    <location>
        <begin position="328"/>
        <end position="352"/>
    </location>
</feature>
<gene>
    <name evidence="3" type="ORF">B0T24DRAFT_719874</name>
</gene>